<name>A0ACB9MHF4_BAUVA</name>
<keyword evidence="2" id="KW-1185">Reference proteome</keyword>
<evidence type="ECO:0000313" key="2">
    <source>
        <dbReference type="Proteomes" id="UP000828941"/>
    </source>
</evidence>
<comment type="caution">
    <text evidence="1">The sequence shown here is derived from an EMBL/GenBank/DDBJ whole genome shotgun (WGS) entry which is preliminary data.</text>
</comment>
<dbReference type="EMBL" id="CM039434">
    <property type="protein sequence ID" value="KAI4323423.1"/>
    <property type="molecule type" value="Genomic_DNA"/>
</dbReference>
<dbReference type="Proteomes" id="UP000828941">
    <property type="component" value="Chromosome 9"/>
</dbReference>
<protein>
    <submittedName>
        <fullName evidence="1">Uncharacterized protein</fullName>
    </submittedName>
</protein>
<proteinExistence type="predicted"/>
<reference evidence="1 2" key="1">
    <citation type="journal article" date="2022" name="DNA Res.">
        <title>Chromosomal-level genome assembly of the orchid tree Bauhinia variegata (Leguminosae; Cercidoideae) supports the allotetraploid origin hypothesis of Bauhinia.</title>
        <authorList>
            <person name="Zhong Y."/>
            <person name="Chen Y."/>
            <person name="Zheng D."/>
            <person name="Pang J."/>
            <person name="Liu Y."/>
            <person name="Luo S."/>
            <person name="Meng S."/>
            <person name="Qian L."/>
            <person name="Wei D."/>
            <person name="Dai S."/>
            <person name="Zhou R."/>
        </authorList>
    </citation>
    <scope>NUCLEOTIDE SEQUENCE [LARGE SCALE GENOMIC DNA]</scope>
    <source>
        <strain evidence="1">BV-YZ2020</strain>
    </source>
</reference>
<organism evidence="1 2">
    <name type="scientific">Bauhinia variegata</name>
    <name type="common">Purple orchid tree</name>
    <name type="synonym">Phanera variegata</name>
    <dbReference type="NCBI Taxonomy" id="167791"/>
    <lineage>
        <taxon>Eukaryota</taxon>
        <taxon>Viridiplantae</taxon>
        <taxon>Streptophyta</taxon>
        <taxon>Embryophyta</taxon>
        <taxon>Tracheophyta</taxon>
        <taxon>Spermatophyta</taxon>
        <taxon>Magnoliopsida</taxon>
        <taxon>eudicotyledons</taxon>
        <taxon>Gunneridae</taxon>
        <taxon>Pentapetalae</taxon>
        <taxon>rosids</taxon>
        <taxon>fabids</taxon>
        <taxon>Fabales</taxon>
        <taxon>Fabaceae</taxon>
        <taxon>Cercidoideae</taxon>
        <taxon>Cercideae</taxon>
        <taxon>Bauhiniinae</taxon>
        <taxon>Bauhinia</taxon>
    </lineage>
</organism>
<evidence type="ECO:0000313" key="1">
    <source>
        <dbReference type="EMBL" id="KAI4323423.1"/>
    </source>
</evidence>
<sequence>MAALSVGHHCHNRKGPNRELRNRNRPRIVILSSFQGRGPVNDSNPGEKKDLGGKLSLLKLVDGFQNLGKRVKQNLSPQQKGDWKDLLLMSLSFAVYVYISQKLVSTYCAWSSMPKQLW</sequence>
<accession>A0ACB9MHF4</accession>
<gene>
    <name evidence="1" type="ORF">L6164_023030</name>
</gene>